<dbReference type="InParanoid" id="E9HXN9"/>
<organism evidence="1 2">
    <name type="scientific">Daphnia pulex</name>
    <name type="common">Water flea</name>
    <dbReference type="NCBI Taxonomy" id="6669"/>
    <lineage>
        <taxon>Eukaryota</taxon>
        <taxon>Metazoa</taxon>
        <taxon>Ecdysozoa</taxon>
        <taxon>Arthropoda</taxon>
        <taxon>Crustacea</taxon>
        <taxon>Branchiopoda</taxon>
        <taxon>Diplostraca</taxon>
        <taxon>Cladocera</taxon>
        <taxon>Anomopoda</taxon>
        <taxon>Daphniidae</taxon>
        <taxon>Daphnia</taxon>
    </lineage>
</organism>
<sequence length="123" mass="14314">MIIIVLICYCTKDSISHTLNENEFVSRGKIEQAKDLKKLEEAEGSVLHVRGQKRDGVLNRSNYYHTSESGTSDIMHILPEDVYELCPFRVYTRKKKITLETLNARRLKKFSVLSRKREYAYSA</sequence>
<dbReference type="AlphaFoldDB" id="E9HXN9"/>
<dbReference type="EMBL" id="GL733057">
    <property type="protein sequence ID" value="EFX63489.1"/>
    <property type="molecule type" value="Genomic_DNA"/>
</dbReference>
<reference evidence="1 2" key="1">
    <citation type="journal article" date="2011" name="Science">
        <title>The ecoresponsive genome of Daphnia pulex.</title>
        <authorList>
            <person name="Colbourne J.K."/>
            <person name="Pfrender M.E."/>
            <person name="Gilbert D."/>
            <person name="Thomas W.K."/>
            <person name="Tucker A."/>
            <person name="Oakley T.H."/>
            <person name="Tokishita S."/>
            <person name="Aerts A."/>
            <person name="Arnold G.J."/>
            <person name="Basu M.K."/>
            <person name="Bauer D.J."/>
            <person name="Caceres C.E."/>
            <person name="Carmel L."/>
            <person name="Casola C."/>
            <person name="Choi J.H."/>
            <person name="Detter J.C."/>
            <person name="Dong Q."/>
            <person name="Dusheyko S."/>
            <person name="Eads B.D."/>
            <person name="Frohlich T."/>
            <person name="Geiler-Samerotte K.A."/>
            <person name="Gerlach D."/>
            <person name="Hatcher P."/>
            <person name="Jogdeo S."/>
            <person name="Krijgsveld J."/>
            <person name="Kriventseva E.V."/>
            <person name="Kultz D."/>
            <person name="Laforsch C."/>
            <person name="Lindquist E."/>
            <person name="Lopez J."/>
            <person name="Manak J.R."/>
            <person name="Muller J."/>
            <person name="Pangilinan J."/>
            <person name="Patwardhan R.P."/>
            <person name="Pitluck S."/>
            <person name="Pritham E.J."/>
            <person name="Rechtsteiner A."/>
            <person name="Rho M."/>
            <person name="Rogozin I.B."/>
            <person name="Sakarya O."/>
            <person name="Salamov A."/>
            <person name="Schaack S."/>
            <person name="Shapiro H."/>
            <person name="Shiga Y."/>
            <person name="Skalitzky C."/>
            <person name="Smith Z."/>
            <person name="Souvorov A."/>
            <person name="Sung W."/>
            <person name="Tang Z."/>
            <person name="Tsuchiya D."/>
            <person name="Tu H."/>
            <person name="Vos H."/>
            <person name="Wang M."/>
            <person name="Wolf Y.I."/>
            <person name="Yamagata H."/>
            <person name="Yamada T."/>
            <person name="Ye Y."/>
            <person name="Shaw J.R."/>
            <person name="Andrews J."/>
            <person name="Crease T.J."/>
            <person name="Tang H."/>
            <person name="Lucas S.M."/>
            <person name="Robertson H.M."/>
            <person name="Bork P."/>
            <person name="Koonin E.V."/>
            <person name="Zdobnov E.M."/>
            <person name="Grigoriev I.V."/>
            <person name="Lynch M."/>
            <person name="Boore J.L."/>
        </authorList>
    </citation>
    <scope>NUCLEOTIDE SEQUENCE [LARGE SCALE GENOMIC DNA]</scope>
</reference>
<gene>
    <name evidence="1" type="ORF">DAPPUDRAFT_335394</name>
</gene>
<keyword evidence="2" id="KW-1185">Reference proteome</keyword>
<accession>E9HXN9</accession>
<dbReference type="Proteomes" id="UP000000305">
    <property type="component" value="Unassembled WGS sequence"/>
</dbReference>
<proteinExistence type="predicted"/>
<name>E9HXN9_DAPPU</name>
<dbReference type="KEGG" id="dpx:DAPPUDRAFT_335394"/>
<evidence type="ECO:0000313" key="1">
    <source>
        <dbReference type="EMBL" id="EFX63489.1"/>
    </source>
</evidence>
<dbReference type="HOGENOM" id="CLU_1344470_0_0_1"/>
<protein>
    <submittedName>
        <fullName evidence="1">Uncharacterized protein</fullName>
    </submittedName>
</protein>
<evidence type="ECO:0000313" key="2">
    <source>
        <dbReference type="Proteomes" id="UP000000305"/>
    </source>
</evidence>